<dbReference type="Pfam" id="PF07742">
    <property type="entry name" value="BTG"/>
    <property type="match status" value="1"/>
</dbReference>
<evidence type="ECO:0000313" key="4">
    <source>
        <dbReference type="EMBL" id="CEK76842.1"/>
    </source>
</evidence>
<protein>
    <recommendedName>
        <fullName evidence="3">Anti-proliferative protein domain-containing protein</fullName>
    </recommendedName>
</protein>
<sequence>MLKEIQKAVEVFHRIAFGTKNNVGKFPESKLAAFITVLTELLTVRYEKNWYPENPDRASGYRCIRVNNQSVDPTIVESLKRAKVELTKGLIRTELTIWVDPGVVSVRIGEDGSIGSEIVDEEAYNISQRTTETALKRSTSESDEGFSSSRSSSPESSSSDHSWSLSSSVSSSPIPSKYSASPSPPAMEYNPYSPPAHVSYPSLFPRPATPHLPSQRPQTTASPTTNYFQTQGVRSHGRCVIPSGPTLSSTPVGDIGQQGHIPVSSVQRGTAYTRPRSLFPAQDNGSASRATQDGKVAFNLYHTSPMMYGGNLQPTSFYDIPAMA</sequence>
<name>A0A0B7A853_9EUPU</name>
<dbReference type="Gene3D" id="3.90.640.90">
    <property type="entry name" value="Anti-proliferative protein, N-terminal domain"/>
    <property type="match status" value="1"/>
</dbReference>
<dbReference type="InterPro" id="IPR036054">
    <property type="entry name" value="BTG-like_sf"/>
</dbReference>
<dbReference type="AlphaFoldDB" id="A0A0B7A853"/>
<evidence type="ECO:0000256" key="2">
    <source>
        <dbReference type="SAM" id="MobiDB-lite"/>
    </source>
</evidence>
<feature type="compositionally biased region" description="Polar residues" evidence="2">
    <location>
        <begin position="215"/>
        <end position="233"/>
    </location>
</feature>
<dbReference type="InterPro" id="IPR033332">
    <property type="entry name" value="BTG"/>
</dbReference>
<dbReference type="GO" id="GO:0005634">
    <property type="term" value="C:nucleus"/>
    <property type="evidence" value="ECO:0007669"/>
    <property type="project" value="TreeGrafter"/>
</dbReference>
<reference evidence="4" key="1">
    <citation type="submission" date="2014-12" db="EMBL/GenBank/DDBJ databases">
        <title>Insight into the proteome of Arion vulgaris.</title>
        <authorList>
            <person name="Aradska J."/>
            <person name="Bulat T."/>
            <person name="Smidak R."/>
            <person name="Sarate P."/>
            <person name="Gangsoo J."/>
            <person name="Sialana F."/>
            <person name="Bilban M."/>
            <person name="Lubec G."/>
        </authorList>
    </citation>
    <scope>NUCLEOTIDE SEQUENCE</scope>
    <source>
        <tissue evidence="4">Skin</tissue>
    </source>
</reference>
<dbReference type="PANTHER" id="PTHR22978:SF22">
    <property type="entry name" value="BTG FAMILY PROTEIN"/>
    <property type="match status" value="1"/>
</dbReference>
<proteinExistence type="inferred from homology"/>
<dbReference type="InterPro" id="IPR002087">
    <property type="entry name" value="Anti_prolifrtn"/>
</dbReference>
<dbReference type="GO" id="GO:0005737">
    <property type="term" value="C:cytoplasm"/>
    <property type="evidence" value="ECO:0007669"/>
    <property type="project" value="TreeGrafter"/>
</dbReference>
<dbReference type="PRINTS" id="PR00310">
    <property type="entry name" value="ANTIPRLFBTG1"/>
</dbReference>
<comment type="similarity">
    <text evidence="1">Belongs to the BTG family.</text>
</comment>
<dbReference type="SMART" id="SM00099">
    <property type="entry name" value="btg1"/>
    <property type="match status" value="1"/>
</dbReference>
<dbReference type="PANTHER" id="PTHR22978">
    <property type="entry name" value="B-CELL TRANSLOCATION GENE"/>
    <property type="match status" value="1"/>
</dbReference>
<evidence type="ECO:0000256" key="1">
    <source>
        <dbReference type="ARBA" id="ARBA00007989"/>
    </source>
</evidence>
<dbReference type="SUPFAM" id="SSF160696">
    <property type="entry name" value="BTG domain-like"/>
    <property type="match status" value="1"/>
</dbReference>
<feature type="compositionally biased region" description="Low complexity" evidence="2">
    <location>
        <begin position="145"/>
        <end position="181"/>
    </location>
</feature>
<feature type="region of interest" description="Disordered" evidence="2">
    <location>
        <begin position="200"/>
        <end position="269"/>
    </location>
</feature>
<accession>A0A0B7A853</accession>
<gene>
    <name evidence="4" type="primary">ORF101796</name>
</gene>
<evidence type="ECO:0000259" key="3">
    <source>
        <dbReference type="SMART" id="SM00099"/>
    </source>
</evidence>
<feature type="domain" description="Anti-proliferative protein" evidence="3">
    <location>
        <begin position="1"/>
        <end position="111"/>
    </location>
</feature>
<feature type="region of interest" description="Disordered" evidence="2">
    <location>
        <begin position="130"/>
        <end position="185"/>
    </location>
</feature>
<organism evidence="4">
    <name type="scientific">Arion vulgaris</name>
    <dbReference type="NCBI Taxonomy" id="1028688"/>
    <lineage>
        <taxon>Eukaryota</taxon>
        <taxon>Metazoa</taxon>
        <taxon>Spiralia</taxon>
        <taxon>Lophotrochozoa</taxon>
        <taxon>Mollusca</taxon>
        <taxon>Gastropoda</taxon>
        <taxon>Heterobranchia</taxon>
        <taxon>Euthyneura</taxon>
        <taxon>Panpulmonata</taxon>
        <taxon>Eupulmonata</taxon>
        <taxon>Stylommatophora</taxon>
        <taxon>Helicina</taxon>
        <taxon>Arionoidea</taxon>
        <taxon>Arionidae</taxon>
        <taxon>Arion</taxon>
    </lineage>
</organism>
<dbReference type="EMBL" id="HACG01029977">
    <property type="protein sequence ID" value="CEK76842.1"/>
    <property type="molecule type" value="Transcribed_RNA"/>
</dbReference>